<reference evidence="4" key="3">
    <citation type="submission" date="2015-04" db="UniProtKB">
        <authorList>
            <consortium name="EnsemblPlants"/>
        </authorList>
    </citation>
    <scope>IDENTIFICATION</scope>
</reference>
<evidence type="ECO:0000313" key="4">
    <source>
        <dbReference type="EnsemblPlants" id="LPERR10G01060.1"/>
    </source>
</evidence>
<dbReference type="PROSITE" id="PS50181">
    <property type="entry name" value="FBOX"/>
    <property type="match status" value="1"/>
</dbReference>
<evidence type="ECO:0000313" key="5">
    <source>
        <dbReference type="Proteomes" id="UP000032180"/>
    </source>
</evidence>
<keyword evidence="2" id="KW-1133">Transmembrane helix</keyword>
<dbReference type="Gramene" id="LPERR10G01060.1">
    <property type="protein sequence ID" value="LPERR10G01060.1"/>
    <property type="gene ID" value="LPERR10G01060"/>
</dbReference>
<dbReference type="HOGENOM" id="CLU_308669_0_0_1"/>
<name>A0A0D9XHJ1_9ORYZ</name>
<dbReference type="PANTHER" id="PTHR34791">
    <property type="entry name" value="OS02G0272100 PROTEIN"/>
    <property type="match status" value="1"/>
</dbReference>
<protein>
    <recommendedName>
        <fullName evidence="3">F-box domain-containing protein</fullName>
    </recommendedName>
</protein>
<dbReference type="Proteomes" id="UP000032180">
    <property type="component" value="Chromosome 10"/>
</dbReference>
<reference evidence="5" key="2">
    <citation type="submission" date="2013-12" db="EMBL/GenBank/DDBJ databases">
        <authorList>
            <person name="Yu Y."/>
            <person name="Lee S."/>
            <person name="de Baynast K."/>
            <person name="Wissotski M."/>
            <person name="Liu L."/>
            <person name="Talag J."/>
            <person name="Goicoechea J."/>
            <person name="Angelova A."/>
            <person name="Jetty R."/>
            <person name="Kudrna D."/>
            <person name="Golser W."/>
            <person name="Rivera L."/>
            <person name="Zhang J."/>
            <person name="Wing R."/>
        </authorList>
    </citation>
    <scope>NUCLEOTIDE SEQUENCE</scope>
</reference>
<feature type="transmembrane region" description="Helical" evidence="2">
    <location>
        <begin position="21"/>
        <end position="43"/>
    </location>
</feature>
<dbReference type="PANTHER" id="PTHR34791:SF1">
    <property type="entry name" value="OS02G0272100 PROTEIN"/>
    <property type="match status" value="1"/>
</dbReference>
<sequence>MAKISPLHKVINARQWDAERLLGRLVILAHAAFLDAGFVPAVADDDQNSVRLPRKIGRTAATLPLRYAAPQLLHRAAAAVQLRLCAHSGRLLVFYVCISRKFFTMSPWLDTYWICLDDAVASAIAPLLAGGLDDTARALRRDATPLAELWSALTDGLCRRVLVDLCARNGVSLEPTFMSLPGDVMEAILARLDSGEDLAMVECTCAGLRRLVEDRDAVLWKSRYEKLPFLLRLLVLGEDDEPTEVSWKARYVAARRWPFAAHFVSTRQRPRRRPLNPWLWLRMYSRIRFRPEPEPEPEEKETVLLPRRRRRRSRAISRDALVVGGGGHKKMQRHGAGAVHSPSSRYRWKHRMASALRLRYTAPQILHRPEKATVELRLRAYGRSLVFYVCSPIRGWTRTGSASTTRSPQPICSPAIWTTREARYGATQRTITDGLCRRVLADVCGNNGVTLEPDPNFMSLPGDLKAAILARLAGDDDLARVECTCAGLQRLVAERDAELWKPRYDNHYQLYSLVRRLLGHGDDDEVSASTEEVSWKERYVAVARLERECPLAYYLSMKRCPIFSKWDHTFPLIDSFFRFLLEPMPKEIGVVCQGMPATMAVRCCLAARGSSGMAPARFIHRLHDTDGITATKQSSQFIRSIAMAKTSPLHRVIDAARWDAESSLRRLVILAHAAFVDAGFIPASASASIHLPRQARRTFSLRYTLPLPLDDAAVHLRLSKRGRSDLVIHVSITRSTTPNFQNPWVDTALSDGVCRRVVVDQCARNGVTLEPTFMSLPDDIKALILARLARADDLARVECTCAGLLRLVEDRDAVLWKPRYEKKLPSLQWLRKRRDDGDGEPTTELRHWKKRYMAARQLPFPSPGRFVSIRRRRQPILSSFMDLFDPMDSFVPFWPWYDLAPELETPREHTVPRRQRRRWRAMPRDGGGHGRDLVHNGNNKKKQRHGAGAVHSPSSRFRWKHR</sequence>
<keyword evidence="2" id="KW-0812">Transmembrane</keyword>
<evidence type="ECO:0000259" key="3">
    <source>
        <dbReference type="PROSITE" id="PS50181"/>
    </source>
</evidence>
<keyword evidence="5" id="KW-1185">Reference proteome</keyword>
<dbReference type="AlphaFoldDB" id="A0A0D9XHJ1"/>
<dbReference type="SUPFAM" id="SSF81383">
    <property type="entry name" value="F-box domain"/>
    <property type="match status" value="3"/>
</dbReference>
<dbReference type="EnsemblPlants" id="LPERR10G01060.1">
    <property type="protein sequence ID" value="LPERR10G01060.1"/>
    <property type="gene ID" value="LPERR10G01060"/>
</dbReference>
<feature type="compositionally biased region" description="Basic residues" evidence="1">
    <location>
        <begin position="912"/>
        <end position="921"/>
    </location>
</feature>
<dbReference type="eggNOG" id="ENOG502RRQK">
    <property type="taxonomic scope" value="Eukaryota"/>
</dbReference>
<dbReference type="SMART" id="SM00256">
    <property type="entry name" value="FBOX"/>
    <property type="match status" value="3"/>
</dbReference>
<feature type="compositionally biased region" description="Basic and acidic residues" evidence="1">
    <location>
        <begin position="922"/>
        <end position="934"/>
    </location>
</feature>
<feature type="region of interest" description="Disordered" evidence="1">
    <location>
        <begin position="907"/>
        <end position="962"/>
    </location>
</feature>
<reference evidence="4 5" key="1">
    <citation type="submission" date="2012-08" db="EMBL/GenBank/DDBJ databases">
        <title>Oryza genome evolution.</title>
        <authorList>
            <person name="Wing R.A."/>
        </authorList>
    </citation>
    <scope>NUCLEOTIDE SEQUENCE</scope>
</reference>
<proteinExistence type="predicted"/>
<keyword evidence="2" id="KW-0472">Membrane</keyword>
<dbReference type="InterPro" id="IPR036047">
    <property type="entry name" value="F-box-like_dom_sf"/>
</dbReference>
<feature type="domain" description="F-box" evidence="3">
    <location>
        <begin position="174"/>
        <end position="223"/>
    </location>
</feature>
<evidence type="ECO:0000256" key="1">
    <source>
        <dbReference type="SAM" id="MobiDB-lite"/>
    </source>
</evidence>
<evidence type="ECO:0000256" key="2">
    <source>
        <dbReference type="SAM" id="Phobius"/>
    </source>
</evidence>
<accession>A0A0D9XHJ1</accession>
<organism evidence="4 5">
    <name type="scientific">Leersia perrieri</name>
    <dbReference type="NCBI Taxonomy" id="77586"/>
    <lineage>
        <taxon>Eukaryota</taxon>
        <taxon>Viridiplantae</taxon>
        <taxon>Streptophyta</taxon>
        <taxon>Embryophyta</taxon>
        <taxon>Tracheophyta</taxon>
        <taxon>Spermatophyta</taxon>
        <taxon>Magnoliopsida</taxon>
        <taxon>Liliopsida</taxon>
        <taxon>Poales</taxon>
        <taxon>Poaceae</taxon>
        <taxon>BOP clade</taxon>
        <taxon>Oryzoideae</taxon>
        <taxon>Oryzeae</taxon>
        <taxon>Oryzinae</taxon>
        <taxon>Leersia</taxon>
    </lineage>
</organism>
<dbReference type="InterPro" id="IPR001810">
    <property type="entry name" value="F-box_dom"/>
</dbReference>